<accession>A0ACB8YPA5</accession>
<sequence>MICLFVLCNMLAISKLASSDHIGLVILIVTAVISILWLVRMLKSHNSTTNPSLPPGPKGLPIVGNLLSLDSELHSQFANLAKTYGPIMTLWLGKKVTIVISSPALAREVLKFHDTTFANRDITTASKVSSYGGNDIVWLPYGDQWRMLRKILMDEDRIGFGIEFRKVVNEITRLLVAPNLSDFYPGLAWFDLQGIEKGMMAAGKKIDGIFDRIIDQRREIGSAKNKDFLQFLLDLKEDGDSKTTLTMTYIKSLLIVLSISLSFVVIQGVMSNPINMFIGGTETTSRAIEFALAHMIDKPDILKKAQQELDSTVGEGNIVEESHIKDLPYLHAIMKEVLRLHPSLPLLFPHSPSESCVIGGYTVPKGARVCECMGNTQRPCGLGKPFGVSPRKVFGSQVGL</sequence>
<proteinExistence type="predicted"/>
<protein>
    <submittedName>
        <fullName evidence="1">Uncharacterized protein</fullName>
    </submittedName>
</protein>
<keyword evidence="2" id="KW-1185">Reference proteome</keyword>
<evidence type="ECO:0000313" key="1">
    <source>
        <dbReference type="EMBL" id="KAI3687584.1"/>
    </source>
</evidence>
<name>A0ACB8YPA5_9ASTR</name>
<dbReference type="EMBL" id="CM042044">
    <property type="protein sequence ID" value="KAI3687584.1"/>
    <property type="molecule type" value="Genomic_DNA"/>
</dbReference>
<gene>
    <name evidence="1" type="ORF">L1987_81284</name>
</gene>
<comment type="caution">
    <text evidence="1">The sequence shown here is derived from an EMBL/GenBank/DDBJ whole genome shotgun (WGS) entry which is preliminary data.</text>
</comment>
<reference evidence="2" key="1">
    <citation type="journal article" date="2022" name="Mol. Ecol. Resour.">
        <title>The genomes of chicory, endive, great burdock and yacon provide insights into Asteraceae palaeo-polyploidization history and plant inulin production.</title>
        <authorList>
            <person name="Fan W."/>
            <person name="Wang S."/>
            <person name="Wang H."/>
            <person name="Wang A."/>
            <person name="Jiang F."/>
            <person name="Liu H."/>
            <person name="Zhao H."/>
            <person name="Xu D."/>
            <person name="Zhang Y."/>
        </authorList>
    </citation>
    <scope>NUCLEOTIDE SEQUENCE [LARGE SCALE GENOMIC DNA]</scope>
    <source>
        <strain evidence="2">cv. Yunnan</strain>
    </source>
</reference>
<evidence type="ECO:0000313" key="2">
    <source>
        <dbReference type="Proteomes" id="UP001056120"/>
    </source>
</evidence>
<organism evidence="1 2">
    <name type="scientific">Smallanthus sonchifolius</name>
    <dbReference type="NCBI Taxonomy" id="185202"/>
    <lineage>
        <taxon>Eukaryota</taxon>
        <taxon>Viridiplantae</taxon>
        <taxon>Streptophyta</taxon>
        <taxon>Embryophyta</taxon>
        <taxon>Tracheophyta</taxon>
        <taxon>Spermatophyta</taxon>
        <taxon>Magnoliopsida</taxon>
        <taxon>eudicotyledons</taxon>
        <taxon>Gunneridae</taxon>
        <taxon>Pentapetalae</taxon>
        <taxon>asterids</taxon>
        <taxon>campanulids</taxon>
        <taxon>Asterales</taxon>
        <taxon>Asteraceae</taxon>
        <taxon>Asteroideae</taxon>
        <taxon>Heliantheae alliance</taxon>
        <taxon>Millerieae</taxon>
        <taxon>Smallanthus</taxon>
    </lineage>
</organism>
<reference evidence="1 2" key="2">
    <citation type="journal article" date="2022" name="Mol. Ecol. Resour.">
        <title>The genomes of chicory, endive, great burdock and yacon provide insights into Asteraceae paleo-polyploidization history and plant inulin production.</title>
        <authorList>
            <person name="Fan W."/>
            <person name="Wang S."/>
            <person name="Wang H."/>
            <person name="Wang A."/>
            <person name="Jiang F."/>
            <person name="Liu H."/>
            <person name="Zhao H."/>
            <person name="Xu D."/>
            <person name="Zhang Y."/>
        </authorList>
    </citation>
    <scope>NUCLEOTIDE SEQUENCE [LARGE SCALE GENOMIC DNA]</scope>
    <source>
        <strain evidence="2">cv. Yunnan</strain>
        <tissue evidence="1">Leaves</tissue>
    </source>
</reference>
<dbReference type="Proteomes" id="UP001056120">
    <property type="component" value="Linkage Group LG27"/>
</dbReference>